<evidence type="ECO:0000256" key="2">
    <source>
        <dbReference type="ARBA" id="ARBA00023163"/>
    </source>
</evidence>
<dbReference type="eggNOG" id="COG1349">
    <property type="taxonomic scope" value="Bacteria"/>
</dbReference>
<dbReference type="InterPro" id="IPR011991">
    <property type="entry name" value="ArsR-like_HTH"/>
</dbReference>
<dbReference type="Gene3D" id="1.10.10.10">
    <property type="entry name" value="Winged helix-like DNA-binding domain superfamily/Winged helix DNA-binding domain"/>
    <property type="match status" value="1"/>
</dbReference>
<reference evidence="4 5" key="1">
    <citation type="submission" date="2014-07" db="EMBL/GenBank/DDBJ databases">
        <title>Whole Genome Sequence of the Amycolatopsis methanolica 239.</title>
        <authorList>
            <person name="Tang B."/>
        </authorList>
    </citation>
    <scope>NUCLEOTIDE SEQUENCE [LARGE SCALE GENOMIC DNA]</scope>
    <source>
        <strain evidence="4 5">239</strain>
    </source>
</reference>
<gene>
    <name evidence="4" type="primary">srl</name>
    <name evidence="4" type="ORF">AMETH_4653</name>
</gene>
<keyword evidence="5" id="KW-1185">Reference proteome</keyword>
<dbReference type="InterPro" id="IPR037171">
    <property type="entry name" value="NagB/RpiA_transferase-like"/>
</dbReference>
<evidence type="ECO:0000313" key="4">
    <source>
        <dbReference type="EMBL" id="AIJ24745.1"/>
    </source>
</evidence>
<name>A0A076N1R2_AMYME</name>
<evidence type="ECO:0000259" key="3">
    <source>
        <dbReference type="PROSITE" id="PS51000"/>
    </source>
</evidence>
<dbReference type="CDD" id="cd00090">
    <property type="entry name" value="HTH_ARSR"/>
    <property type="match status" value="1"/>
</dbReference>
<dbReference type="EMBL" id="CP009110">
    <property type="protein sequence ID" value="AIJ24745.1"/>
    <property type="molecule type" value="Genomic_DNA"/>
</dbReference>
<evidence type="ECO:0000256" key="1">
    <source>
        <dbReference type="ARBA" id="ARBA00023015"/>
    </source>
</evidence>
<dbReference type="SMART" id="SM00420">
    <property type="entry name" value="HTH_DEOR"/>
    <property type="match status" value="1"/>
</dbReference>
<dbReference type="SUPFAM" id="SSF46785">
    <property type="entry name" value="Winged helix' DNA-binding domain"/>
    <property type="match status" value="1"/>
</dbReference>
<dbReference type="PROSITE" id="PS51000">
    <property type="entry name" value="HTH_DEOR_2"/>
    <property type="match status" value="1"/>
</dbReference>
<dbReference type="SUPFAM" id="SSF100950">
    <property type="entry name" value="NagB/RpiA/CoA transferase-like"/>
    <property type="match status" value="1"/>
</dbReference>
<dbReference type="PANTHER" id="PTHR30363">
    <property type="entry name" value="HTH-TYPE TRANSCRIPTIONAL REGULATOR SRLR-RELATED"/>
    <property type="match status" value="1"/>
</dbReference>
<evidence type="ECO:0000313" key="5">
    <source>
        <dbReference type="Proteomes" id="UP000062973"/>
    </source>
</evidence>
<dbReference type="AlphaFoldDB" id="A0A076N1R2"/>
<dbReference type="InterPro" id="IPR014036">
    <property type="entry name" value="DeoR-like_C"/>
</dbReference>
<dbReference type="PANTHER" id="PTHR30363:SF44">
    <property type="entry name" value="AGA OPERON TRANSCRIPTIONAL REPRESSOR-RELATED"/>
    <property type="match status" value="1"/>
</dbReference>
<dbReference type="Pfam" id="PF00455">
    <property type="entry name" value="DeoRC"/>
    <property type="match status" value="1"/>
</dbReference>
<dbReference type="Pfam" id="PF08220">
    <property type="entry name" value="HTH_DeoR"/>
    <property type="match status" value="1"/>
</dbReference>
<keyword evidence="2" id="KW-0804">Transcription</keyword>
<organism evidence="4 5">
    <name type="scientific">Amycolatopsis methanolica 239</name>
    <dbReference type="NCBI Taxonomy" id="1068978"/>
    <lineage>
        <taxon>Bacteria</taxon>
        <taxon>Bacillati</taxon>
        <taxon>Actinomycetota</taxon>
        <taxon>Actinomycetes</taxon>
        <taxon>Pseudonocardiales</taxon>
        <taxon>Pseudonocardiaceae</taxon>
        <taxon>Amycolatopsis</taxon>
        <taxon>Amycolatopsis methanolica group</taxon>
    </lineage>
</organism>
<dbReference type="SMART" id="SM01134">
    <property type="entry name" value="DeoRC"/>
    <property type="match status" value="1"/>
</dbReference>
<dbReference type="KEGG" id="amq:AMETH_4653"/>
<dbReference type="PATRIC" id="fig|1068978.7.peg.5001"/>
<protein>
    <submittedName>
        <fullName evidence="4">DeoR family transcriptional regulator</fullName>
    </submittedName>
</protein>
<dbReference type="Proteomes" id="UP000062973">
    <property type="component" value="Chromosome"/>
</dbReference>
<dbReference type="InterPro" id="IPR036388">
    <property type="entry name" value="WH-like_DNA-bd_sf"/>
</dbReference>
<keyword evidence="1" id="KW-0805">Transcription regulation</keyword>
<dbReference type="STRING" id="1068978.AMETH_4653"/>
<accession>A0A076N1R2</accession>
<dbReference type="PRINTS" id="PR00037">
    <property type="entry name" value="HTHLACR"/>
</dbReference>
<sequence>MHKLITRRMMNQPERLPAHVRRERIVELLVQRGDGSLPVDELAATLGVSTATVRRDLGQLREEGRITRTYGGAALGMAPAEKSVRQRELSNVPQKDAIARTAAQWVEPGAVVLLDAGSTTERLARVLRTIPHLTVVTNSIAATATLLEYGDTEIVVLGGRLRRINQAISGSASEQMVATLYADVAFLGGDAVDPGRGIASRTMEQSALKSTMAAHARSVVVVADSTKLTAGWPSYWSPMTRPWTLVTDDGADPDLVESFSAANPQLRVVTCPLPAATEVGG</sequence>
<dbReference type="InterPro" id="IPR050313">
    <property type="entry name" value="Carb_Metab_HTH_regulators"/>
</dbReference>
<dbReference type="InterPro" id="IPR036390">
    <property type="entry name" value="WH_DNA-bd_sf"/>
</dbReference>
<proteinExistence type="predicted"/>
<dbReference type="HOGENOM" id="CLU_060699_3_1_11"/>
<dbReference type="Gene3D" id="3.40.50.1360">
    <property type="match status" value="1"/>
</dbReference>
<feature type="domain" description="HTH deoR-type" evidence="3">
    <location>
        <begin position="18"/>
        <end position="75"/>
    </location>
</feature>
<dbReference type="GO" id="GO:0003700">
    <property type="term" value="F:DNA-binding transcription factor activity"/>
    <property type="evidence" value="ECO:0007669"/>
    <property type="project" value="InterPro"/>
</dbReference>
<dbReference type="InterPro" id="IPR001034">
    <property type="entry name" value="DeoR_HTH"/>
</dbReference>